<organism evidence="9 10">
    <name type="scientific">Malassezia pachydermatis</name>
    <dbReference type="NCBI Taxonomy" id="77020"/>
    <lineage>
        <taxon>Eukaryota</taxon>
        <taxon>Fungi</taxon>
        <taxon>Dikarya</taxon>
        <taxon>Basidiomycota</taxon>
        <taxon>Ustilaginomycotina</taxon>
        <taxon>Malasseziomycetes</taxon>
        <taxon>Malasseziales</taxon>
        <taxon>Malasseziaceae</taxon>
        <taxon>Malassezia</taxon>
    </lineage>
</organism>
<dbReference type="RefSeq" id="XP_017993918.1">
    <property type="nucleotide sequence ID" value="XM_018137438.1"/>
</dbReference>
<keyword evidence="8" id="KW-0999">Mitochondrion inner membrane</keyword>
<evidence type="ECO:0000313" key="9">
    <source>
        <dbReference type="EMBL" id="KOS16286.1"/>
    </source>
</evidence>
<keyword evidence="4 8" id="KW-0560">Oxidoreductase</keyword>
<dbReference type="GO" id="GO:0016709">
    <property type="term" value="F:oxidoreductase activity, acting on paired donors, with incorporation or reduction of molecular oxygen, NAD(P)H as one donor, and incorporation of one atom of oxygen"/>
    <property type="evidence" value="ECO:0007669"/>
    <property type="project" value="UniProtKB-UniRule"/>
</dbReference>
<reference evidence="9 10" key="1">
    <citation type="submission" date="2015-07" db="EMBL/GenBank/DDBJ databases">
        <title>Draft Genome Sequence of Malassezia furfur CBS1878 and Malassezia pachydermatis CBS1879.</title>
        <authorList>
            <person name="Triana S."/>
            <person name="Ohm R."/>
            <person name="Gonzalez A."/>
            <person name="DeCock H."/>
            <person name="Restrepo S."/>
            <person name="Celis A."/>
        </authorList>
    </citation>
    <scope>NUCLEOTIDE SEQUENCE [LARGE SCALE GENOMIC DNA]</scope>
    <source>
        <strain evidence="9 10">CBS 1879</strain>
    </source>
</reference>
<dbReference type="GO" id="GO:0046872">
    <property type="term" value="F:metal ion binding"/>
    <property type="evidence" value="ECO:0007669"/>
    <property type="project" value="UniProtKB-KW"/>
</dbReference>
<keyword evidence="2 8" id="KW-0831">Ubiquinone biosynthesis</keyword>
<dbReference type="GO" id="GO:0006744">
    <property type="term" value="P:ubiquinone biosynthetic process"/>
    <property type="evidence" value="ECO:0007669"/>
    <property type="project" value="UniProtKB-UniRule"/>
</dbReference>
<comment type="subcellular location">
    <subcellularLocation>
        <location evidence="8">Mitochondrion inner membrane</location>
        <topology evidence="8">Peripheral membrane protein</topology>
        <orientation evidence="8">Matrix side</orientation>
    </subcellularLocation>
</comment>
<feature type="binding site" evidence="8">
    <location>
        <position position="67"/>
    </location>
    <ligand>
        <name>Fe cation</name>
        <dbReference type="ChEBI" id="CHEBI:24875"/>
        <label>1</label>
    </ligand>
</feature>
<evidence type="ECO:0000256" key="2">
    <source>
        <dbReference type="ARBA" id="ARBA00022688"/>
    </source>
</evidence>
<keyword evidence="5 8" id="KW-0408">Iron</keyword>
<keyword evidence="3 8" id="KW-0479">Metal-binding</keyword>
<evidence type="ECO:0000256" key="7">
    <source>
        <dbReference type="ARBA" id="ARBA00023136"/>
    </source>
</evidence>
<dbReference type="GeneID" id="28729314"/>
<feature type="binding site" evidence="8">
    <location>
        <position position="203"/>
    </location>
    <ligand>
        <name>Fe cation</name>
        <dbReference type="ChEBI" id="CHEBI:24875"/>
        <label>2</label>
    </ligand>
</feature>
<dbReference type="STRING" id="77020.A0A0M8MNW9"/>
<dbReference type="Proteomes" id="UP000037751">
    <property type="component" value="Unassembled WGS sequence"/>
</dbReference>
<dbReference type="UniPathway" id="UPA00232"/>
<comment type="subunit">
    <text evidence="8">Component of a multi-subunit COQ enzyme complex, composed of at least COQ3, COQ4, COQ5, COQ6, COQ7 and COQ9.</text>
</comment>
<keyword evidence="6 8" id="KW-0503">Monooxygenase</keyword>
<feature type="binding site" evidence="8">
    <location>
        <position position="103"/>
    </location>
    <ligand>
        <name>Fe cation</name>
        <dbReference type="ChEBI" id="CHEBI:24875"/>
        <label>1</label>
    </ligand>
</feature>
<comment type="cofactor">
    <cofactor evidence="8">
        <name>Fe cation</name>
        <dbReference type="ChEBI" id="CHEBI:24875"/>
    </cofactor>
    <text evidence="8">Binds 2 iron ions per subunit.</text>
</comment>
<dbReference type="InterPro" id="IPR011566">
    <property type="entry name" value="Ubq_synth_Coq7"/>
</dbReference>
<sequence length="242" mass="26601">MLWSRSLLTRLGTRAYSTGKLASDAFTKEAAGSRADRLAKATRFLAALEPADRYAVSSMIRVDHAGEIAANTIYEAQADVFGFQGKKATKELILDMWDNERKHLLATSNMLDEYKTRPSALVPLWSLAGRVLGGVTAVLGEKSAMACTEAVETVIGEHYDDQLLHLKQIGEKLAQQYTGKEAEEIKESIALLRDVLIEFRDDELEHLDTAVEHDSQQAPAHALLSAVVEYGCKGAIEIAKRV</sequence>
<comment type="catalytic activity">
    <reaction evidence="8">
        <text>a 5-methoxy-2-methyl-3-(all-trans-polyprenyl)benzene-1,4-diol + AH2 + O2 = a 3-demethylubiquinol + A + H2O</text>
        <dbReference type="Rhea" id="RHEA:50908"/>
        <dbReference type="Rhea" id="RHEA-COMP:10859"/>
        <dbReference type="Rhea" id="RHEA-COMP:10914"/>
        <dbReference type="ChEBI" id="CHEBI:13193"/>
        <dbReference type="ChEBI" id="CHEBI:15377"/>
        <dbReference type="ChEBI" id="CHEBI:15379"/>
        <dbReference type="ChEBI" id="CHEBI:17499"/>
        <dbReference type="ChEBI" id="CHEBI:84167"/>
        <dbReference type="ChEBI" id="CHEBI:84422"/>
        <dbReference type="EC" id="1.14.99.60"/>
    </reaction>
</comment>
<dbReference type="EMBL" id="LGAV01000001">
    <property type="protein sequence ID" value="KOS16286.1"/>
    <property type="molecule type" value="Genomic_DNA"/>
</dbReference>
<dbReference type="EC" id="1.14.99.60" evidence="8"/>
<feature type="binding site" evidence="8">
    <location>
        <position position="206"/>
    </location>
    <ligand>
        <name>Fe cation</name>
        <dbReference type="ChEBI" id="CHEBI:24875"/>
        <label>2</label>
    </ligand>
</feature>
<evidence type="ECO:0000313" key="10">
    <source>
        <dbReference type="Proteomes" id="UP000037751"/>
    </source>
</evidence>
<evidence type="ECO:0000256" key="8">
    <source>
        <dbReference type="HAMAP-Rule" id="MF_03194"/>
    </source>
</evidence>
<evidence type="ECO:0000256" key="5">
    <source>
        <dbReference type="ARBA" id="ARBA00023004"/>
    </source>
</evidence>
<protein>
    <recommendedName>
        <fullName evidence="8">5-demethoxyubiquinone hydroxylase, mitochondrial</fullName>
        <shortName evidence="8">DMQ hydroxylase</shortName>
        <ecNumber evidence="8">1.14.99.60</ecNumber>
    </recommendedName>
    <alternativeName>
        <fullName evidence="8">Ubiquinone biosynthesis monooxygenase COQ7</fullName>
    </alternativeName>
</protein>
<keyword evidence="8" id="KW-0496">Mitochondrion</keyword>
<feature type="binding site" evidence="8">
    <location>
        <position position="100"/>
    </location>
    <ligand>
        <name>Fe cation</name>
        <dbReference type="ChEBI" id="CHEBI:24875"/>
        <label>2</label>
    </ligand>
</feature>
<dbReference type="OrthoDB" id="275371at2759"/>
<dbReference type="GO" id="GO:0031314">
    <property type="term" value="C:extrinsic component of mitochondrial inner membrane"/>
    <property type="evidence" value="ECO:0007669"/>
    <property type="project" value="UniProtKB-UniRule"/>
</dbReference>
<dbReference type="CDD" id="cd01042">
    <property type="entry name" value="DMQH"/>
    <property type="match status" value="1"/>
</dbReference>
<keyword evidence="10" id="KW-1185">Reference proteome</keyword>
<dbReference type="SUPFAM" id="SSF47240">
    <property type="entry name" value="Ferritin-like"/>
    <property type="match status" value="1"/>
</dbReference>
<keyword evidence="7 8" id="KW-0472">Membrane</keyword>
<feature type="binding site" evidence="8">
    <location>
        <position position="203"/>
    </location>
    <ligand>
        <name>Fe cation</name>
        <dbReference type="ChEBI" id="CHEBI:24875"/>
        <label>1</label>
    </ligand>
</feature>
<comment type="function">
    <text evidence="8">Catalyzes the hydroxylation of 2-polyprenyl-3-methyl-6-methoxy-1,4-benzoquinol (DMQH2) during ubiquinone biosynthesis. Has also a structural role in the COQ enzyme complex, stabilizing other COQ polypeptides.</text>
</comment>
<evidence type="ECO:0000256" key="4">
    <source>
        <dbReference type="ARBA" id="ARBA00023002"/>
    </source>
</evidence>
<dbReference type="InterPro" id="IPR009078">
    <property type="entry name" value="Ferritin-like_SF"/>
</dbReference>
<comment type="pathway">
    <text evidence="1 8">Cofactor biosynthesis; ubiquinone biosynthesis.</text>
</comment>
<comment type="caution">
    <text evidence="9">The sequence shown here is derived from an EMBL/GenBank/DDBJ whole genome shotgun (WGS) entry which is preliminary data.</text>
</comment>
<dbReference type="PANTHER" id="PTHR11237">
    <property type="entry name" value="COENZYME Q10 BIOSYNTHESIS PROTEIN 7"/>
    <property type="match status" value="1"/>
</dbReference>
<evidence type="ECO:0000256" key="1">
    <source>
        <dbReference type="ARBA" id="ARBA00004749"/>
    </source>
</evidence>
<feature type="binding site" evidence="8">
    <location>
        <position position="100"/>
    </location>
    <ligand>
        <name>Fe cation</name>
        <dbReference type="ChEBI" id="CHEBI:24875"/>
        <label>1</label>
    </ligand>
</feature>
<dbReference type="AlphaFoldDB" id="A0A0M8MNW9"/>
<dbReference type="HAMAP" id="MF_01658">
    <property type="entry name" value="COQ7"/>
    <property type="match status" value="1"/>
</dbReference>
<name>A0A0M8MNW9_9BASI</name>
<dbReference type="VEuPathDB" id="FungiDB:Malapachy_2955"/>
<dbReference type="GO" id="GO:0008682">
    <property type="term" value="F:3-demethoxyubiquinol 3-hydroxylase activity"/>
    <property type="evidence" value="ECO:0007669"/>
    <property type="project" value="UniProtKB-EC"/>
</dbReference>
<evidence type="ECO:0000256" key="3">
    <source>
        <dbReference type="ARBA" id="ARBA00022723"/>
    </source>
</evidence>
<feature type="binding site" evidence="8">
    <location>
        <position position="152"/>
    </location>
    <ligand>
        <name>Fe cation</name>
        <dbReference type="ChEBI" id="CHEBI:24875"/>
        <label>2</label>
    </ligand>
</feature>
<dbReference type="PANTHER" id="PTHR11237:SF4">
    <property type="entry name" value="5-DEMETHOXYUBIQUINONE HYDROXYLASE, MITOCHONDRIAL"/>
    <property type="match status" value="1"/>
</dbReference>
<proteinExistence type="inferred from homology"/>
<evidence type="ECO:0000256" key="6">
    <source>
        <dbReference type="ARBA" id="ARBA00023033"/>
    </source>
</evidence>
<gene>
    <name evidence="8" type="primary">COQ7</name>
    <name evidence="9" type="ORF">Malapachy_2955</name>
</gene>
<dbReference type="Pfam" id="PF03232">
    <property type="entry name" value="COQ7"/>
    <property type="match status" value="1"/>
</dbReference>
<accession>A0A0M8MNW9</accession>
<comment type="similarity">
    <text evidence="8">Belongs to the COQ7 family.</text>
</comment>